<evidence type="ECO:0000313" key="8">
    <source>
        <dbReference type="Proteomes" id="UP000554235"/>
    </source>
</evidence>
<evidence type="ECO:0000256" key="4">
    <source>
        <dbReference type="ARBA" id="ARBA00022989"/>
    </source>
</evidence>
<feature type="transmembrane region" description="Helical" evidence="6">
    <location>
        <begin position="193"/>
        <end position="214"/>
    </location>
</feature>
<dbReference type="FunFam" id="1.20.1250.20:FF:000013">
    <property type="entry name" value="MFS general substrate transporter"/>
    <property type="match status" value="1"/>
</dbReference>
<dbReference type="Proteomes" id="UP000554235">
    <property type="component" value="Unassembled WGS sequence"/>
</dbReference>
<dbReference type="AlphaFoldDB" id="A0A8H4PGQ1"/>
<keyword evidence="3 6" id="KW-0812">Transmembrane</keyword>
<keyword evidence="8" id="KW-1185">Reference proteome</keyword>
<evidence type="ECO:0000256" key="5">
    <source>
        <dbReference type="ARBA" id="ARBA00023136"/>
    </source>
</evidence>
<organism evidence="7 8">
    <name type="scientific">Fusarium albosuccineum</name>
    <dbReference type="NCBI Taxonomy" id="1237068"/>
    <lineage>
        <taxon>Eukaryota</taxon>
        <taxon>Fungi</taxon>
        <taxon>Dikarya</taxon>
        <taxon>Ascomycota</taxon>
        <taxon>Pezizomycotina</taxon>
        <taxon>Sordariomycetes</taxon>
        <taxon>Hypocreomycetidae</taxon>
        <taxon>Hypocreales</taxon>
        <taxon>Nectriaceae</taxon>
        <taxon>Fusarium</taxon>
        <taxon>Fusarium decemcellulare species complex</taxon>
    </lineage>
</organism>
<keyword evidence="4 6" id="KW-1133">Transmembrane helix</keyword>
<name>A0A8H4PGQ1_9HYPO</name>
<feature type="transmembrane region" description="Helical" evidence="6">
    <location>
        <begin position="226"/>
        <end position="247"/>
    </location>
</feature>
<evidence type="ECO:0000256" key="2">
    <source>
        <dbReference type="ARBA" id="ARBA00022448"/>
    </source>
</evidence>
<evidence type="ECO:0000256" key="3">
    <source>
        <dbReference type="ARBA" id="ARBA00022692"/>
    </source>
</evidence>
<gene>
    <name evidence="7" type="ORF">FALBO_948</name>
</gene>
<feature type="transmembrane region" description="Helical" evidence="6">
    <location>
        <begin position="102"/>
        <end position="122"/>
    </location>
</feature>
<proteinExistence type="predicted"/>
<feature type="transmembrane region" description="Helical" evidence="6">
    <location>
        <begin position="159"/>
        <end position="181"/>
    </location>
</feature>
<protein>
    <submittedName>
        <fullName evidence="7">Major facilitator superfamily transporter</fullName>
    </submittedName>
</protein>
<dbReference type="GO" id="GO:0016020">
    <property type="term" value="C:membrane"/>
    <property type="evidence" value="ECO:0007669"/>
    <property type="project" value="UniProtKB-SubCell"/>
</dbReference>
<feature type="transmembrane region" description="Helical" evidence="6">
    <location>
        <begin position="6"/>
        <end position="22"/>
    </location>
</feature>
<dbReference type="Gene3D" id="1.20.1250.20">
    <property type="entry name" value="MFS general substrate transporter like domains"/>
    <property type="match status" value="1"/>
</dbReference>
<reference evidence="7 8" key="1">
    <citation type="submission" date="2020-01" db="EMBL/GenBank/DDBJ databases">
        <title>Identification and distribution of gene clusters putatively required for synthesis of sphingolipid metabolism inhibitors in phylogenetically diverse species of the filamentous fungus Fusarium.</title>
        <authorList>
            <person name="Kim H.-S."/>
            <person name="Busman M."/>
            <person name="Brown D.W."/>
            <person name="Divon H."/>
            <person name="Uhlig S."/>
            <person name="Proctor R.H."/>
        </authorList>
    </citation>
    <scope>NUCLEOTIDE SEQUENCE [LARGE SCALE GENOMIC DNA]</scope>
    <source>
        <strain evidence="7 8">NRRL 20459</strain>
    </source>
</reference>
<keyword evidence="5 6" id="KW-0472">Membrane</keyword>
<dbReference type="GO" id="GO:0022857">
    <property type="term" value="F:transmembrane transporter activity"/>
    <property type="evidence" value="ECO:0007669"/>
    <property type="project" value="TreeGrafter"/>
</dbReference>
<evidence type="ECO:0000313" key="7">
    <source>
        <dbReference type="EMBL" id="KAF4472145.1"/>
    </source>
</evidence>
<feature type="transmembrane region" description="Helical" evidence="6">
    <location>
        <begin position="70"/>
        <end position="90"/>
    </location>
</feature>
<evidence type="ECO:0000256" key="1">
    <source>
        <dbReference type="ARBA" id="ARBA00004141"/>
    </source>
</evidence>
<dbReference type="OrthoDB" id="2985014at2759"/>
<comment type="subcellular location">
    <subcellularLocation>
        <location evidence="1">Membrane</location>
        <topology evidence="1">Multi-pass membrane protein</topology>
    </subcellularLocation>
</comment>
<feature type="transmembrane region" description="Helical" evidence="6">
    <location>
        <begin position="134"/>
        <end position="153"/>
    </location>
</feature>
<sequence length="267" mass="29067">MGYMDGNGSVTFAVAIAAIFLLPDSPGHTSWMTDAENTCATVRLEEDNINELQHETPMHGFMSAIKDYKVWLFMLMQNMHFSGMSFNQFFPTIVSNLGYGKITSLLLTTPPYIFSALFSLAFARSSGFFNERTWHVVGGNVIAVVGFVLACATTGTAPRYAACFLFAAGSYCTGSIILGWAATNMADSHEKRAVTMAIVNFSAVLANVYTAYLWPKSDGPRYLVGLGSSAGFCGLCMLAALIAMAAFKRENSKRRQQDGPEVKPYVL</sequence>
<dbReference type="EMBL" id="JAADYS010000123">
    <property type="protein sequence ID" value="KAF4472145.1"/>
    <property type="molecule type" value="Genomic_DNA"/>
</dbReference>
<keyword evidence="2" id="KW-0813">Transport</keyword>
<dbReference type="PANTHER" id="PTHR43791">
    <property type="entry name" value="PERMEASE-RELATED"/>
    <property type="match status" value="1"/>
</dbReference>
<accession>A0A8H4PGQ1</accession>
<dbReference type="PANTHER" id="PTHR43791:SF62">
    <property type="entry name" value="MAJOR FACILITATOR SUPERFAMILY (MFS) PROFILE DOMAIN-CONTAINING PROTEIN"/>
    <property type="match status" value="1"/>
</dbReference>
<evidence type="ECO:0000256" key="6">
    <source>
        <dbReference type="SAM" id="Phobius"/>
    </source>
</evidence>
<dbReference type="SUPFAM" id="SSF103473">
    <property type="entry name" value="MFS general substrate transporter"/>
    <property type="match status" value="1"/>
</dbReference>
<dbReference type="InterPro" id="IPR036259">
    <property type="entry name" value="MFS_trans_sf"/>
</dbReference>
<comment type="caution">
    <text evidence="7">The sequence shown here is derived from an EMBL/GenBank/DDBJ whole genome shotgun (WGS) entry which is preliminary data.</text>
</comment>